<feature type="domain" description="C2H2-type" evidence="14">
    <location>
        <begin position="176"/>
        <end position="203"/>
    </location>
</feature>
<keyword evidence="12" id="KW-0539">Nucleus</keyword>
<dbReference type="InterPro" id="IPR013087">
    <property type="entry name" value="Znf_C2H2_type"/>
</dbReference>
<evidence type="ECO:0000259" key="14">
    <source>
        <dbReference type="PROSITE" id="PS50157"/>
    </source>
</evidence>
<keyword evidence="8" id="KW-0862">Zinc</keyword>
<gene>
    <name evidence="16" type="ORF">HJG60_020787</name>
</gene>
<dbReference type="GO" id="GO:0000981">
    <property type="term" value="F:DNA-binding transcription factor activity, RNA polymerase II-specific"/>
    <property type="evidence" value="ECO:0007669"/>
    <property type="project" value="TreeGrafter"/>
</dbReference>
<comment type="similarity">
    <text evidence="3">Belongs to the krueppel C2H2-type zinc-finger protein family.</text>
</comment>
<evidence type="ECO:0000313" key="16">
    <source>
        <dbReference type="EMBL" id="KAF6080136.1"/>
    </source>
</evidence>
<dbReference type="Pfam" id="PF13465">
    <property type="entry name" value="zf-H2C2_2"/>
    <property type="match status" value="1"/>
</dbReference>
<dbReference type="InterPro" id="IPR001909">
    <property type="entry name" value="KRAB"/>
</dbReference>
<keyword evidence="6" id="KW-0677">Repeat</keyword>
<keyword evidence="9" id="KW-0805">Transcription regulation</keyword>
<dbReference type="PROSITE" id="PS00028">
    <property type="entry name" value="ZINC_FINGER_C2H2_1"/>
    <property type="match status" value="4"/>
</dbReference>
<dbReference type="SMART" id="SM00355">
    <property type="entry name" value="ZnF_C2H2"/>
    <property type="match status" value="4"/>
</dbReference>
<sequence>MAAGQAKYKESVMFRDVAVDFSQEEWECLDPAQRDLYRDVMLENYSNLLSMGLYIPKPQVISLLEQGKEPWMVGRELTRGLCSDLESMCETKLLSLKKEVYEIESCQRETMGLTKYGFEYSNYRDVLEYGSHLERQLGYQNGHFNQEIFTHEYMPTFIHQTFFTLHQIINNEEKPYECKKCGKVFSLNSQFIQHQRIHNGEKSYECKECGKFFSCGSHVTRHLKIHTDEKPYECNECGKAFNKCSNLTRHLRIHTGEKPYNCRECGKAFSSGSDLIRHQGIHTDE</sequence>
<evidence type="ECO:0000256" key="6">
    <source>
        <dbReference type="ARBA" id="ARBA00022737"/>
    </source>
</evidence>
<dbReference type="EMBL" id="JABVXQ010000014">
    <property type="protein sequence ID" value="KAF6080136.1"/>
    <property type="molecule type" value="Genomic_DNA"/>
</dbReference>
<dbReference type="FunFam" id="3.30.160.60:FF:001026">
    <property type="entry name" value="zinc finger protein 383"/>
    <property type="match status" value="1"/>
</dbReference>
<accession>A0A834DGM2</accession>
<dbReference type="Pfam" id="PF01352">
    <property type="entry name" value="KRAB"/>
    <property type="match status" value="1"/>
</dbReference>
<evidence type="ECO:0000256" key="9">
    <source>
        <dbReference type="ARBA" id="ARBA00023015"/>
    </source>
</evidence>
<feature type="domain" description="KRAB" evidence="15">
    <location>
        <begin position="12"/>
        <end position="83"/>
    </location>
</feature>
<keyword evidence="7 13" id="KW-0863">Zinc-finger</keyword>
<dbReference type="InterPro" id="IPR036236">
    <property type="entry name" value="Znf_C2H2_sf"/>
</dbReference>
<evidence type="ECO:0000256" key="8">
    <source>
        <dbReference type="ARBA" id="ARBA00022833"/>
    </source>
</evidence>
<keyword evidence="11" id="KW-0804">Transcription</keyword>
<evidence type="ECO:0000256" key="1">
    <source>
        <dbReference type="ARBA" id="ARBA00004123"/>
    </source>
</evidence>
<keyword evidence="4" id="KW-0963">Cytoplasm</keyword>
<comment type="subcellular location">
    <subcellularLocation>
        <location evidence="2">Cytoplasm</location>
    </subcellularLocation>
    <subcellularLocation>
        <location evidence="1">Nucleus</location>
    </subcellularLocation>
</comment>
<comment type="caution">
    <text evidence="16">The sequence shown here is derived from an EMBL/GenBank/DDBJ whole genome shotgun (WGS) entry which is preliminary data.</text>
</comment>
<dbReference type="PANTHER" id="PTHR24384">
    <property type="entry name" value="FINGER PUTATIVE TRANSCRIPTION FACTOR FAMILY-RELATED"/>
    <property type="match status" value="1"/>
</dbReference>
<proteinExistence type="inferred from homology"/>
<dbReference type="CDD" id="cd07765">
    <property type="entry name" value="KRAB_A-box"/>
    <property type="match status" value="1"/>
</dbReference>
<evidence type="ECO:0000256" key="2">
    <source>
        <dbReference type="ARBA" id="ARBA00004496"/>
    </source>
</evidence>
<evidence type="ECO:0000256" key="3">
    <source>
        <dbReference type="ARBA" id="ARBA00006991"/>
    </source>
</evidence>
<feature type="domain" description="C2H2-type" evidence="14">
    <location>
        <begin position="232"/>
        <end position="259"/>
    </location>
</feature>
<name>A0A834DGM2_9CHIR</name>
<dbReference type="AlphaFoldDB" id="A0A834DGM2"/>
<evidence type="ECO:0000256" key="7">
    <source>
        <dbReference type="ARBA" id="ARBA00022771"/>
    </source>
</evidence>
<dbReference type="InterPro" id="IPR036051">
    <property type="entry name" value="KRAB_dom_sf"/>
</dbReference>
<dbReference type="SUPFAM" id="SSF109640">
    <property type="entry name" value="KRAB domain (Kruppel-associated box)"/>
    <property type="match status" value="1"/>
</dbReference>
<dbReference type="FunFam" id="3.30.160.60:FF:000295">
    <property type="entry name" value="zinc finger protein 19"/>
    <property type="match status" value="1"/>
</dbReference>
<feature type="domain" description="C2H2-type" evidence="14">
    <location>
        <begin position="260"/>
        <end position="285"/>
    </location>
</feature>
<evidence type="ECO:0000256" key="13">
    <source>
        <dbReference type="PROSITE-ProRule" id="PRU00042"/>
    </source>
</evidence>
<protein>
    <recommendedName>
        <fullName evidence="18">Zinc finger protein 383</fullName>
    </recommendedName>
</protein>
<keyword evidence="10" id="KW-0238">DNA-binding</keyword>
<reference evidence="16 17" key="1">
    <citation type="journal article" date="2020" name="Nature">
        <title>Six reference-quality genomes reveal evolution of bat adaptations.</title>
        <authorList>
            <person name="Jebb D."/>
            <person name="Huang Z."/>
            <person name="Pippel M."/>
            <person name="Hughes G.M."/>
            <person name="Lavrichenko K."/>
            <person name="Devanna P."/>
            <person name="Winkler S."/>
            <person name="Jermiin L.S."/>
            <person name="Skirmuntt E.C."/>
            <person name="Katzourakis A."/>
            <person name="Burkitt-Gray L."/>
            <person name="Ray D.A."/>
            <person name="Sullivan K.A.M."/>
            <person name="Roscito J.G."/>
            <person name="Kirilenko B.M."/>
            <person name="Davalos L.M."/>
            <person name="Corthals A.P."/>
            <person name="Power M.L."/>
            <person name="Jones G."/>
            <person name="Ransome R.D."/>
            <person name="Dechmann D.K.N."/>
            <person name="Locatelli A.G."/>
            <person name="Puechmaille S.J."/>
            <person name="Fedrigo O."/>
            <person name="Jarvis E.D."/>
            <person name="Hiller M."/>
            <person name="Vernes S.C."/>
            <person name="Myers E.W."/>
            <person name="Teeling E.C."/>
        </authorList>
    </citation>
    <scope>NUCLEOTIDE SEQUENCE [LARGE SCALE GENOMIC DNA]</scope>
    <source>
        <strain evidence="16">Bat1K_MPI-CBG_1</strain>
    </source>
</reference>
<dbReference type="PROSITE" id="PS50157">
    <property type="entry name" value="ZINC_FINGER_C2H2_2"/>
    <property type="match status" value="4"/>
</dbReference>
<dbReference type="PANTHER" id="PTHR24384:SF235">
    <property type="entry name" value="ZINC FINGER PROTEIN 519"/>
    <property type="match status" value="1"/>
</dbReference>
<keyword evidence="5" id="KW-0479">Metal-binding</keyword>
<dbReference type="Gene3D" id="3.30.160.60">
    <property type="entry name" value="Classic Zinc Finger"/>
    <property type="match status" value="4"/>
</dbReference>
<organism evidence="16 17">
    <name type="scientific">Phyllostomus discolor</name>
    <name type="common">pale spear-nosed bat</name>
    <dbReference type="NCBI Taxonomy" id="89673"/>
    <lineage>
        <taxon>Eukaryota</taxon>
        <taxon>Metazoa</taxon>
        <taxon>Chordata</taxon>
        <taxon>Craniata</taxon>
        <taxon>Vertebrata</taxon>
        <taxon>Euteleostomi</taxon>
        <taxon>Mammalia</taxon>
        <taxon>Eutheria</taxon>
        <taxon>Laurasiatheria</taxon>
        <taxon>Chiroptera</taxon>
        <taxon>Yangochiroptera</taxon>
        <taxon>Phyllostomidae</taxon>
        <taxon>Phyllostominae</taxon>
        <taxon>Phyllostomus</taxon>
    </lineage>
</organism>
<dbReference type="FunFam" id="3.30.160.60:FF:000338">
    <property type="entry name" value="zinc finger protein 383"/>
    <property type="match status" value="1"/>
</dbReference>
<evidence type="ECO:0008006" key="18">
    <source>
        <dbReference type="Google" id="ProtNLM"/>
    </source>
</evidence>
<dbReference type="Pfam" id="PF00096">
    <property type="entry name" value="zf-C2H2"/>
    <property type="match status" value="1"/>
</dbReference>
<dbReference type="Gene3D" id="6.10.140.140">
    <property type="match status" value="1"/>
</dbReference>
<evidence type="ECO:0000256" key="4">
    <source>
        <dbReference type="ARBA" id="ARBA00022490"/>
    </source>
</evidence>
<dbReference type="PROSITE" id="PS50805">
    <property type="entry name" value="KRAB"/>
    <property type="match status" value="1"/>
</dbReference>
<evidence type="ECO:0000256" key="12">
    <source>
        <dbReference type="ARBA" id="ARBA00023242"/>
    </source>
</evidence>
<feature type="domain" description="C2H2-type" evidence="14">
    <location>
        <begin position="204"/>
        <end position="231"/>
    </location>
</feature>
<evidence type="ECO:0000259" key="15">
    <source>
        <dbReference type="PROSITE" id="PS50805"/>
    </source>
</evidence>
<dbReference type="GO" id="GO:0000978">
    <property type="term" value="F:RNA polymerase II cis-regulatory region sequence-specific DNA binding"/>
    <property type="evidence" value="ECO:0007669"/>
    <property type="project" value="TreeGrafter"/>
</dbReference>
<evidence type="ECO:0000256" key="10">
    <source>
        <dbReference type="ARBA" id="ARBA00023125"/>
    </source>
</evidence>
<dbReference type="FunFam" id="3.30.160.60:FF:000842">
    <property type="entry name" value="Zinc finger protein 383"/>
    <property type="match status" value="1"/>
</dbReference>
<dbReference type="InterPro" id="IPR050752">
    <property type="entry name" value="C2H2-ZF_domain"/>
</dbReference>
<evidence type="ECO:0000313" key="17">
    <source>
        <dbReference type="Proteomes" id="UP000664940"/>
    </source>
</evidence>
<dbReference type="SUPFAM" id="SSF57667">
    <property type="entry name" value="beta-beta-alpha zinc fingers"/>
    <property type="match status" value="2"/>
</dbReference>
<dbReference type="GO" id="GO:0005634">
    <property type="term" value="C:nucleus"/>
    <property type="evidence" value="ECO:0007669"/>
    <property type="project" value="UniProtKB-SubCell"/>
</dbReference>
<dbReference type="Proteomes" id="UP000664940">
    <property type="component" value="Unassembled WGS sequence"/>
</dbReference>
<evidence type="ECO:0000256" key="11">
    <source>
        <dbReference type="ARBA" id="ARBA00023163"/>
    </source>
</evidence>
<dbReference type="SMART" id="SM00349">
    <property type="entry name" value="KRAB"/>
    <property type="match status" value="1"/>
</dbReference>
<dbReference type="GO" id="GO:0005737">
    <property type="term" value="C:cytoplasm"/>
    <property type="evidence" value="ECO:0007669"/>
    <property type="project" value="UniProtKB-SubCell"/>
</dbReference>
<dbReference type="GO" id="GO:0008270">
    <property type="term" value="F:zinc ion binding"/>
    <property type="evidence" value="ECO:0007669"/>
    <property type="project" value="UniProtKB-KW"/>
</dbReference>
<evidence type="ECO:0000256" key="5">
    <source>
        <dbReference type="ARBA" id="ARBA00022723"/>
    </source>
</evidence>